<reference evidence="1" key="1">
    <citation type="submission" date="2018-01" db="EMBL/GenBank/DDBJ databases">
        <authorList>
            <person name="Krukenberg V."/>
        </authorList>
    </citation>
    <scope>NUCLEOTIDE SEQUENCE</scope>
    <source>
        <strain evidence="1">E20ANME2</strain>
    </source>
</reference>
<gene>
    <name evidence="1" type="ORF">C4B59_17125</name>
</gene>
<accession>A0AC61KY06</accession>
<name>A0AC61KY06_9EURY</name>
<sequence>MNSRTTILMLSAVVIAAVLSGCVEELSDHGIETVGPTPQLNVTPSATPISKITPSPLQIPALEATPPISDMTLSDYPKLFGKDVIIVIGESANKTLEYRGRTFHRSPYLPWMIEGSETIAKNLYNLTGNTPVIKTDAELTERDRTECNLILLGHPLQVMLEGRPPDVNTVITEIYESDPSMTKVTRNYPGRWKGVLELFKNPWNPEKHILIVSGSEDRGIKAALAKLEGVHEINETCIVVECESEQKEIHHEVDTTPALAGLLEPYISNITMEDIGFEVTKTDEVRSLTGIGKPNVPFLIKCFKIPGNSYVGLINVTFKNPVEINNIFIKPVQPAMMDSAEEDCYWLNYTPPPYTIDNETYASHELYPGREYKYRPYTDDRIQEGEVVVHIFPIQYIPADRRIIAYKNARVSIFYRVPVPEDDYS</sequence>
<dbReference type="Proteomes" id="UP000248329">
    <property type="component" value="Unassembled WGS sequence"/>
</dbReference>
<comment type="caution">
    <text evidence="1">The sequence shown here is derived from an EMBL/GenBank/DDBJ whole genome shotgun (WGS) entry which is preliminary data.</text>
</comment>
<organism evidence="1 2">
    <name type="scientific">Candidatus Methanogaster sp</name>
    <dbReference type="NCBI Taxonomy" id="3386292"/>
    <lineage>
        <taxon>Archaea</taxon>
        <taxon>Methanobacteriati</taxon>
        <taxon>Methanobacteriota</taxon>
        <taxon>Stenosarchaea group</taxon>
        <taxon>Methanomicrobia</taxon>
        <taxon>Methanosarcinales</taxon>
        <taxon>ANME-2 cluster</taxon>
        <taxon>Candidatus Methanogasteraceae</taxon>
        <taxon>Candidatus Methanogaster</taxon>
    </lineage>
</organism>
<evidence type="ECO:0000313" key="2">
    <source>
        <dbReference type="Proteomes" id="UP000248329"/>
    </source>
</evidence>
<dbReference type="EMBL" id="PQXF01000111">
    <property type="protein sequence ID" value="PXF56291.1"/>
    <property type="molecule type" value="Genomic_DNA"/>
</dbReference>
<protein>
    <submittedName>
        <fullName evidence="1">Uncharacterized protein</fullName>
    </submittedName>
</protein>
<evidence type="ECO:0000313" key="1">
    <source>
        <dbReference type="EMBL" id="PXF56291.1"/>
    </source>
</evidence>
<proteinExistence type="predicted"/>